<comment type="caution">
    <text evidence="1">The sequence shown here is derived from an EMBL/GenBank/DDBJ whole genome shotgun (WGS) entry which is preliminary data.</text>
</comment>
<protein>
    <submittedName>
        <fullName evidence="1">Uncharacterized protein</fullName>
    </submittedName>
</protein>
<evidence type="ECO:0000313" key="2">
    <source>
        <dbReference type="Proteomes" id="UP000615455"/>
    </source>
</evidence>
<dbReference type="InterPro" id="IPR013785">
    <property type="entry name" value="Aldolase_TIM"/>
</dbReference>
<accession>A0ABQ2BUP5</accession>
<dbReference type="EMBL" id="BMHE01000006">
    <property type="protein sequence ID" value="GGI46621.1"/>
    <property type="molecule type" value="Genomic_DNA"/>
</dbReference>
<dbReference type="Gene3D" id="3.20.20.70">
    <property type="entry name" value="Aldolase class I"/>
    <property type="match status" value="1"/>
</dbReference>
<name>A0ABQ2BUP5_9BACL</name>
<dbReference type="Proteomes" id="UP000615455">
    <property type="component" value="Unassembled WGS sequence"/>
</dbReference>
<gene>
    <name evidence="1" type="ORF">GCM10008018_18010</name>
</gene>
<keyword evidence="2" id="KW-1185">Reference proteome</keyword>
<reference evidence="2" key="1">
    <citation type="journal article" date="2019" name="Int. J. Syst. Evol. Microbiol.">
        <title>The Global Catalogue of Microorganisms (GCM) 10K type strain sequencing project: providing services to taxonomists for standard genome sequencing and annotation.</title>
        <authorList>
            <consortium name="The Broad Institute Genomics Platform"/>
            <consortium name="The Broad Institute Genome Sequencing Center for Infectious Disease"/>
            <person name="Wu L."/>
            <person name="Ma J."/>
        </authorList>
    </citation>
    <scope>NUCLEOTIDE SEQUENCE [LARGE SCALE GENOMIC DNA]</scope>
    <source>
        <strain evidence="2">CGMCC 1.15043</strain>
    </source>
</reference>
<sequence>MAYIRSKGMIPGLWLEIEVMGINCELAGKLPDEKDRSRTLLRSFCFAN</sequence>
<proteinExistence type="predicted"/>
<organism evidence="1 2">
    <name type="scientific">Paenibacillus marchantiophytorum</name>
    <dbReference type="NCBI Taxonomy" id="1619310"/>
    <lineage>
        <taxon>Bacteria</taxon>
        <taxon>Bacillati</taxon>
        <taxon>Bacillota</taxon>
        <taxon>Bacilli</taxon>
        <taxon>Bacillales</taxon>
        <taxon>Paenibacillaceae</taxon>
        <taxon>Paenibacillus</taxon>
    </lineage>
</organism>
<evidence type="ECO:0000313" key="1">
    <source>
        <dbReference type="EMBL" id="GGI46621.1"/>
    </source>
</evidence>